<dbReference type="InterPro" id="IPR013342">
    <property type="entry name" value="Mandelate_racemase_C"/>
</dbReference>
<dbReference type="GO" id="GO:0016052">
    <property type="term" value="P:carbohydrate catabolic process"/>
    <property type="evidence" value="ECO:0007669"/>
    <property type="project" value="TreeGrafter"/>
</dbReference>
<dbReference type="EC" id="4.2.1.68" evidence="5"/>
<evidence type="ECO:0000256" key="2">
    <source>
        <dbReference type="ARBA" id="ARBA00022723"/>
    </source>
</evidence>
<evidence type="ECO:0000313" key="6">
    <source>
        <dbReference type="Proteomes" id="UP000520814"/>
    </source>
</evidence>
<evidence type="ECO:0000313" key="5">
    <source>
        <dbReference type="EMBL" id="MBB6049039.1"/>
    </source>
</evidence>
<dbReference type="Pfam" id="PF13378">
    <property type="entry name" value="MR_MLE_C"/>
    <property type="match status" value="1"/>
</dbReference>
<keyword evidence="6" id="KW-1185">Reference proteome</keyword>
<dbReference type="InterPro" id="IPR029017">
    <property type="entry name" value="Enolase-like_N"/>
</dbReference>
<protein>
    <submittedName>
        <fullName evidence="5">L-fuconate dehydratase</fullName>
        <ecNumber evidence="5">4.2.1.68</ecNumber>
    </submittedName>
</protein>
<dbReference type="PANTHER" id="PTHR13794:SF58">
    <property type="entry name" value="MITOCHONDRIAL ENOLASE SUPERFAMILY MEMBER 1"/>
    <property type="match status" value="1"/>
</dbReference>
<gene>
    <name evidence="5" type="ORF">HNQ39_000801</name>
</gene>
<proteinExistence type="predicted"/>
<organism evidence="5 6">
    <name type="scientific">Armatimonas rosea</name>
    <dbReference type="NCBI Taxonomy" id="685828"/>
    <lineage>
        <taxon>Bacteria</taxon>
        <taxon>Bacillati</taxon>
        <taxon>Armatimonadota</taxon>
        <taxon>Armatimonadia</taxon>
        <taxon>Armatimonadales</taxon>
        <taxon>Armatimonadaceae</taxon>
        <taxon>Armatimonas</taxon>
    </lineage>
</organism>
<keyword evidence="3" id="KW-0460">Magnesium</keyword>
<feature type="domain" description="Mandelate racemase/muconate lactonizing enzyme C-terminal" evidence="4">
    <location>
        <begin position="190"/>
        <end position="286"/>
    </location>
</feature>
<dbReference type="PROSITE" id="PS00909">
    <property type="entry name" value="MR_MLE_2"/>
    <property type="match status" value="1"/>
</dbReference>
<dbReference type="InterPro" id="IPR018110">
    <property type="entry name" value="Mandel_Rmase/mucon_lact_enz_CS"/>
</dbReference>
<dbReference type="InterPro" id="IPR046945">
    <property type="entry name" value="RHMD-like"/>
</dbReference>
<dbReference type="GO" id="GO:0009063">
    <property type="term" value="P:amino acid catabolic process"/>
    <property type="evidence" value="ECO:0007669"/>
    <property type="project" value="InterPro"/>
</dbReference>
<comment type="cofactor">
    <cofactor evidence="1">
        <name>Mg(2+)</name>
        <dbReference type="ChEBI" id="CHEBI:18420"/>
    </cofactor>
</comment>
<dbReference type="EMBL" id="JACHGW010000001">
    <property type="protein sequence ID" value="MBB6049039.1"/>
    <property type="molecule type" value="Genomic_DNA"/>
</dbReference>
<evidence type="ECO:0000259" key="4">
    <source>
        <dbReference type="SMART" id="SM00922"/>
    </source>
</evidence>
<dbReference type="RefSeq" id="WP_184192659.1">
    <property type="nucleotide sequence ID" value="NZ_JACHGW010000001.1"/>
</dbReference>
<dbReference type="InterPro" id="IPR013341">
    <property type="entry name" value="Mandelate_racemase_N_dom"/>
</dbReference>
<dbReference type="SFLD" id="SFLDG00179">
    <property type="entry name" value="mandelate_racemase"/>
    <property type="match status" value="1"/>
</dbReference>
<dbReference type="SFLD" id="SFLDS00001">
    <property type="entry name" value="Enolase"/>
    <property type="match status" value="1"/>
</dbReference>
<dbReference type="GO" id="GO:0050023">
    <property type="term" value="F:L-fuconate dehydratase activity"/>
    <property type="evidence" value="ECO:0007669"/>
    <property type="project" value="UniProtKB-EC"/>
</dbReference>
<dbReference type="Gene3D" id="3.20.20.120">
    <property type="entry name" value="Enolase-like C-terminal domain"/>
    <property type="match status" value="1"/>
</dbReference>
<dbReference type="Pfam" id="PF02746">
    <property type="entry name" value="MR_MLE_N"/>
    <property type="match status" value="1"/>
</dbReference>
<dbReference type="InterPro" id="IPR029065">
    <property type="entry name" value="Enolase_C-like"/>
</dbReference>
<reference evidence="5 6" key="1">
    <citation type="submission" date="2020-08" db="EMBL/GenBank/DDBJ databases">
        <title>Genomic Encyclopedia of Type Strains, Phase IV (KMG-IV): sequencing the most valuable type-strain genomes for metagenomic binning, comparative biology and taxonomic classification.</title>
        <authorList>
            <person name="Goeker M."/>
        </authorList>
    </citation>
    <scope>NUCLEOTIDE SEQUENCE [LARGE SCALE GENOMIC DNA]</scope>
    <source>
        <strain evidence="5 6">DSM 23562</strain>
    </source>
</reference>
<dbReference type="SUPFAM" id="SSF54826">
    <property type="entry name" value="Enolase N-terminal domain-like"/>
    <property type="match status" value="1"/>
</dbReference>
<accession>A0A7W9W439</accession>
<comment type="caution">
    <text evidence="5">The sequence shown here is derived from an EMBL/GenBank/DDBJ whole genome shotgun (WGS) entry which is preliminary data.</text>
</comment>
<name>A0A7W9W439_ARMRO</name>
<dbReference type="Gene3D" id="3.30.390.10">
    <property type="entry name" value="Enolase-like, N-terminal domain"/>
    <property type="match status" value="1"/>
</dbReference>
<keyword evidence="2" id="KW-0479">Metal-binding</keyword>
<evidence type="ECO:0000256" key="1">
    <source>
        <dbReference type="ARBA" id="ARBA00001946"/>
    </source>
</evidence>
<dbReference type="SMART" id="SM00922">
    <property type="entry name" value="MR_MLE"/>
    <property type="match status" value="1"/>
</dbReference>
<evidence type="ECO:0000256" key="3">
    <source>
        <dbReference type="ARBA" id="ARBA00022842"/>
    </source>
</evidence>
<dbReference type="AlphaFoldDB" id="A0A7W9W439"/>
<dbReference type="PANTHER" id="PTHR13794">
    <property type="entry name" value="ENOLASE SUPERFAMILY, MANDELATE RACEMASE"/>
    <property type="match status" value="1"/>
</dbReference>
<dbReference type="Proteomes" id="UP000520814">
    <property type="component" value="Unassembled WGS sequence"/>
</dbReference>
<keyword evidence="5" id="KW-0456">Lyase</keyword>
<dbReference type="GO" id="GO:0000287">
    <property type="term" value="F:magnesium ion binding"/>
    <property type="evidence" value="ECO:0007669"/>
    <property type="project" value="TreeGrafter"/>
</dbReference>
<dbReference type="InterPro" id="IPR036849">
    <property type="entry name" value="Enolase-like_C_sf"/>
</dbReference>
<dbReference type="SUPFAM" id="SSF51604">
    <property type="entry name" value="Enolase C-terminal domain-like"/>
    <property type="match status" value="1"/>
</dbReference>
<sequence>MTITQVSVRDARFPLSGGAGTDSLHTNPVYSYATALLQTDTGATGTGLAFTLGGGNELVCQAIQLLAEPLVGLETEELMAQLGTLQRRLADHPQLRWLGPHKGVVQLALAALNNACWDLWAKAHGVPLWKLLLDLSPEALLATLDLSYVDDALTPAQALELLRQPRSQTHFLTDGYPGYDTSAGWLGYDDTKLAENIKKSLGAGFTALKLKVGSDDFTRDLRRATLVREAIGDAGSLMCDANQKWSLPEAEAACRALAPLKPLWIEEPTHPDDLLAHQRLNTEVVPGRIAAGEHFPNRIVFKNYLQAGALAYVQADAVRLAGVSEFLAVSLLAKKFGKPIVPHVGDMGQLHQHLVLFNAIVLGQEPVFLEHIPHLKPHFVHPAQVENGVYKTPQEPGASCDLR</sequence>